<evidence type="ECO:0000313" key="1">
    <source>
        <dbReference type="EMBL" id="WOV88225.1"/>
    </source>
</evidence>
<dbReference type="EMBL" id="CP129118">
    <property type="protein sequence ID" value="WOV88225.1"/>
    <property type="molecule type" value="Genomic_DNA"/>
</dbReference>
<evidence type="ECO:0000313" key="2">
    <source>
        <dbReference type="Proteomes" id="UP001303902"/>
    </source>
</evidence>
<keyword evidence="2" id="KW-1185">Reference proteome</keyword>
<protein>
    <submittedName>
        <fullName evidence="1">Uncharacterized protein</fullName>
    </submittedName>
</protein>
<proteinExistence type="predicted"/>
<sequence>MDAMEKKLRDELLRNPNVKLLETLKWSLPVQTIDISYETVKRTKMDILMKMLLTAFRTGAFSSAAEVSDMLVVEPLFIEDMIEKMTATGMIRQSTDAILLTDSGKRQLESGIYVQPPEKDETTVHYSPVHEDFVTGEVEESVKETYRYMKDSRQLSSYADADWRRALEQLDVLKQDETGQITIQSIASVTELDGVFAPCIEFQLRQVEEDRYFVRVWNTMTNLWDEKLEEQILAKEVSEWRERHTDN</sequence>
<dbReference type="RefSeq" id="WP_317969055.1">
    <property type="nucleotide sequence ID" value="NZ_CP129118.1"/>
</dbReference>
<organism evidence="1 2">
    <name type="scientific">Sporosarcina oncorhynchi</name>
    <dbReference type="NCBI Taxonomy" id="3056444"/>
    <lineage>
        <taxon>Bacteria</taxon>
        <taxon>Bacillati</taxon>
        <taxon>Bacillota</taxon>
        <taxon>Bacilli</taxon>
        <taxon>Bacillales</taxon>
        <taxon>Caryophanaceae</taxon>
        <taxon>Sporosarcina</taxon>
    </lineage>
</organism>
<reference evidence="1 2" key="1">
    <citation type="submission" date="2023-06" db="EMBL/GenBank/DDBJ databases">
        <title>Sporosarcina sp. nov., isolated from Korean tranditional fermented seafood 'Jeotgal'.</title>
        <authorList>
            <person name="Yang A.I."/>
            <person name="Shin N.-R."/>
        </authorList>
    </citation>
    <scope>NUCLEOTIDE SEQUENCE [LARGE SCALE GENOMIC DNA]</scope>
    <source>
        <strain evidence="1 2">T2O-4</strain>
    </source>
</reference>
<accession>A0ABZ0L6M8</accession>
<gene>
    <name evidence="1" type="ORF">QWT69_03625</name>
</gene>
<dbReference type="Proteomes" id="UP001303902">
    <property type="component" value="Chromosome"/>
</dbReference>
<name>A0ABZ0L6M8_9BACL</name>